<dbReference type="InterPro" id="IPR016024">
    <property type="entry name" value="ARM-type_fold"/>
</dbReference>
<evidence type="ECO:0000313" key="2">
    <source>
        <dbReference type="EMBL" id="SCU70441.1"/>
    </source>
</evidence>
<evidence type="ECO:0008006" key="4">
    <source>
        <dbReference type="Google" id="ProtNLM"/>
    </source>
</evidence>
<comment type="caution">
    <text evidence="2">The sequence shown here is derived from an EMBL/GenBank/DDBJ whole genome shotgun (WGS) entry which is preliminary data.</text>
</comment>
<dbReference type="RefSeq" id="XP_067081249.1">
    <property type="nucleotide sequence ID" value="XM_067225148.1"/>
</dbReference>
<evidence type="ECO:0000313" key="3">
    <source>
        <dbReference type="Proteomes" id="UP000195570"/>
    </source>
</evidence>
<organism evidence="2 3">
    <name type="scientific">Trypanosoma equiperdum</name>
    <dbReference type="NCBI Taxonomy" id="5694"/>
    <lineage>
        <taxon>Eukaryota</taxon>
        <taxon>Discoba</taxon>
        <taxon>Euglenozoa</taxon>
        <taxon>Kinetoplastea</taxon>
        <taxon>Metakinetoplastina</taxon>
        <taxon>Trypanosomatida</taxon>
        <taxon>Trypanosomatidae</taxon>
        <taxon>Trypanosoma</taxon>
    </lineage>
</organism>
<name>A0A1G4IEC4_TRYEQ</name>
<gene>
    <name evidence="2" type="ORF">TEOVI_000201400</name>
</gene>
<dbReference type="AlphaFoldDB" id="A0A1G4IEC4"/>
<reference evidence="2" key="1">
    <citation type="submission" date="2016-09" db="EMBL/GenBank/DDBJ databases">
        <authorList>
            <person name="Hebert L."/>
            <person name="Moumen B."/>
        </authorList>
    </citation>
    <scope>NUCLEOTIDE SEQUENCE [LARGE SCALE GENOMIC DNA]</scope>
    <source>
        <strain evidence="2">OVI</strain>
    </source>
</reference>
<dbReference type="Proteomes" id="UP000195570">
    <property type="component" value="Unassembled WGS sequence"/>
</dbReference>
<dbReference type="GeneID" id="92375954"/>
<evidence type="ECO:0000256" key="1">
    <source>
        <dbReference type="SAM" id="MobiDB-lite"/>
    </source>
</evidence>
<dbReference type="Gene3D" id="1.25.10.10">
    <property type="entry name" value="Leucine-rich Repeat Variant"/>
    <property type="match status" value="1"/>
</dbReference>
<protein>
    <recommendedName>
        <fullName evidence="4">HEAT repeat</fullName>
    </recommendedName>
</protein>
<sequence>MTSSWGPQQHEALVQFLRNVTSSDMNVQRDNILQLQRFAFSGGAAIFLLEVLCSGNESYEASIRHSAGLILKQIVQINPTIIDCLNADIVGPPLLRALADTIPSVNVAASLVVASIVRGEGLLQRWPQLLETLKNESSLTFLRCQQATDMEGFFTVSRTVQGLATCTRIVCEECNEELRELIEADSSACECLGELFSYMLQAVAFMLRSGGDVASAMQLVLSAATSCFVEKVFFLSDNPDESFDDSTPEASLDVSTAPDHTLHYAKQLHEQVCALVAELCTAPFNQHVLVATTEYLSEALRWDTESSASTINATVLFLPHVLYRIRSHESEEESIVIRCLTLLGDIAETHATVLSGIAREVAETLFYNAVHLTDIFPNTSEEETTSAPDDEATVRPVVLNRRNVEAGDAEDHSDENKSDMNSCGATDRSDGQESDAECATTKKQAFTHILDVMSCTCPGDLLAHLIPLITSALTREANSVESLKEQQAALFILAEVVDELFDDLHDDFLGHVSANCWGALGPNSTAPHHLRYQAVRCVARMSTGWAASARRPAHLQGLISPPPVLHLLIGVTASEVSKQVQLEAINSITKVTLYSLDDCRIDGETRAVASALSTVIRGLVSALPSMQYAARTATYRCLSEVLSVASGNEQRQQEPLIDDITTMHTITALGKQGQQLASLLHHGENKKKSGTNAVELISLMNAMVEVVSAASKGTLEDVVSPLTEFALVVLNCSADTEGNSSSIMEVYGSDIATLVFDMLDGCCSALMNEEELLCMIDSSLRTAVLLKNVMVGYGTGAANNVVSVCAQILEERQRRQQFGEVELARSCVAFLSTAMHFHRDPHMVATICRLCLTEVACEMPAVKAISNVFLCLGLIFYNLLFDHNADPVPILHVVVSSQSLNNLTETLRSYLTSSTAQDRGYVKMNAFICAVALAALHQVGRLHLDVAEPLLFAVIHASPSFIPRVKNHIGEAYRLLLMLSLLLAADQSNWAPVVPTIVKAIDSFTSTAPTVLSAEVRRRYLPLVGANGQ</sequence>
<feature type="compositionally biased region" description="Acidic residues" evidence="1">
    <location>
        <begin position="380"/>
        <end position="391"/>
    </location>
</feature>
<keyword evidence="3" id="KW-1185">Reference proteome</keyword>
<proteinExistence type="predicted"/>
<feature type="region of interest" description="Disordered" evidence="1">
    <location>
        <begin position="379"/>
        <end position="435"/>
    </location>
</feature>
<dbReference type="EMBL" id="CZPT02001449">
    <property type="protein sequence ID" value="SCU70441.1"/>
    <property type="molecule type" value="Genomic_DNA"/>
</dbReference>
<dbReference type="InterPro" id="IPR011989">
    <property type="entry name" value="ARM-like"/>
</dbReference>
<dbReference type="SUPFAM" id="SSF48371">
    <property type="entry name" value="ARM repeat"/>
    <property type="match status" value="1"/>
</dbReference>
<dbReference type="VEuPathDB" id="TriTrypDB:TEOVI_000201400"/>
<accession>A0A1G4IEC4</accession>